<reference evidence="1 2" key="1">
    <citation type="submission" date="2018-11" db="EMBL/GenBank/DDBJ databases">
        <authorList>
            <consortium name="Pathogen Informatics"/>
        </authorList>
    </citation>
    <scope>NUCLEOTIDE SEQUENCE [LARGE SCALE GENOMIC DNA]</scope>
</reference>
<evidence type="ECO:0000313" key="2">
    <source>
        <dbReference type="Proteomes" id="UP000050761"/>
    </source>
</evidence>
<accession>A0A3P8A2M8</accession>
<dbReference type="Proteomes" id="UP000050761">
    <property type="component" value="Unassembled WGS sequence"/>
</dbReference>
<evidence type="ECO:0000313" key="3">
    <source>
        <dbReference type="WBParaSite" id="HPBE_0001692301-mRNA-1"/>
    </source>
</evidence>
<sequence length="534" mass="59631">MTTSPVAEYAALETIDLVLFEELRVDIRSKWHPSGLAWIATEDMFQQNSTVDDESADGVEVAGQEPESYGALRPGGEPFSESLTISNVPCSVAKTAASCNQSFHLRTNMLQAVLKNVRDTYVKKKGQLEDQMANNKCRGAGLRRMVRFCNVADEDDYDVIADDIESVASSAEVIISFQTVDLKSFHCVQFRTPRIKGVGQHRRKSSNVVENLFIALKGLEEVRDKYNTADTTVTIIDSNSVFLCEIHKMAEVKAQCVASSASAPLERYKGQNVTLQRLGSRRCSRTRFSLIICLPSKAMFKPLHQTLGSAHVFKSAEGFSANDLQKSGRLQHSHIPLIDLRTSELAFFYPFISLPTPWTTDVGNIRAGKKFFLNCDILGDGAPRIQQRYQRQPCYQGPRPRVGEGVLGELRGIPGEQRIREWRPEGRIGQTWNRIQRRVSASVGERKAQRQLVLSRQSDELRNGENVVARAESSPKSCLLAWLSFVQRSASRIQDHSSEQLVDHGRQADRVIVANVVLVSPFVQQNSPASLPLR</sequence>
<dbReference type="AlphaFoldDB" id="A0A3P8A2M8"/>
<dbReference type="EMBL" id="UZAH01029687">
    <property type="protein sequence ID" value="VDP07422.1"/>
    <property type="molecule type" value="Genomic_DNA"/>
</dbReference>
<reference evidence="3" key="2">
    <citation type="submission" date="2019-09" db="UniProtKB">
        <authorList>
            <consortium name="WormBaseParasite"/>
        </authorList>
    </citation>
    <scope>IDENTIFICATION</scope>
</reference>
<name>A0A3P8A2M8_HELPZ</name>
<evidence type="ECO:0000313" key="1">
    <source>
        <dbReference type="EMBL" id="VDP07422.1"/>
    </source>
</evidence>
<keyword evidence="2" id="KW-1185">Reference proteome</keyword>
<dbReference type="WBParaSite" id="HPBE_0001692301-mRNA-1">
    <property type="protein sequence ID" value="HPBE_0001692301-mRNA-1"/>
    <property type="gene ID" value="HPBE_0001692301"/>
</dbReference>
<gene>
    <name evidence="1" type="ORF">HPBE_LOCUS16922</name>
</gene>
<proteinExistence type="predicted"/>
<protein>
    <submittedName>
        <fullName evidence="3">DDE_Tnp_1_7 domain-containing protein</fullName>
    </submittedName>
</protein>
<organism evidence="1">
    <name type="scientific">Heligmosomoides polygyrus</name>
    <name type="common">Parasitic roundworm</name>
    <dbReference type="NCBI Taxonomy" id="6339"/>
    <lineage>
        <taxon>Eukaryota</taxon>
        <taxon>Metazoa</taxon>
        <taxon>Ecdysozoa</taxon>
        <taxon>Nematoda</taxon>
        <taxon>Chromadorea</taxon>
        <taxon>Rhabditida</taxon>
        <taxon>Rhabditina</taxon>
        <taxon>Rhabditomorpha</taxon>
        <taxon>Strongyloidea</taxon>
        <taxon>Heligmosomidae</taxon>
        <taxon>Heligmosomoides</taxon>
    </lineage>
</organism>